<organism evidence="1 2">
    <name type="scientific">Flavisolibacter tropicus</name>
    <dbReference type="NCBI Taxonomy" id="1492898"/>
    <lineage>
        <taxon>Bacteria</taxon>
        <taxon>Pseudomonadati</taxon>
        <taxon>Bacteroidota</taxon>
        <taxon>Chitinophagia</taxon>
        <taxon>Chitinophagales</taxon>
        <taxon>Chitinophagaceae</taxon>
        <taxon>Flavisolibacter</taxon>
    </lineage>
</organism>
<accession>A0A172U1K7</accession>
<protein>
    <submittedName>
        <fullName evidence="1">Polyketide cyclase</fullName>
    </submittedName>
</protein>
<proteinExistence type="predicted"/>
<keyword evidence="2" id="KW-1185">Reference proteome</keyword>
<sequence length="197" mass="22000">MKKEKTVAKVFEVSIGFVTLLACTGCSNNRTDNTSATTDSNRMNKPASTAGVNDETVVKNLAKFDTLDYIVFSRRDWDRFHESHSPNIKVYFPDGHMTKGFDVHIKDMDAMFVYAPDTRITAHPIKIGSGNITAVTGVMEGTFTKPMPMGNGKFIQPAGKAFKIPMSSFGVWQNGVMVEEYLYWDNKTYMQQMGIGQ</sequence>
<dbReference type="SUPFAM" id="SSF54427">
    <property type="entry name" value="NTF2-like"/>
    <property type="match status" value="1"/>
</dbReference>
<dbReference type="InterPro" id="IPR032710">
    <property type="entry name" value="NTF2-like_dom_sf"/>
</dbReference>
<gene>
    <name evidence="1" type="ORF">SY85_23930</name>
</gene>
<reference evidence="2" key="1">
    <citation type="submission" date="2015-01" db="EMBL/GenBank/DDBJ databases">
        <title>Flavisolibacter sp./LCS9/ whole genome sequencing.</title>
        <authorList>
            <person name="Kim M.K."/>
            <person name="Srinivasan S."/>
            <person name="Lee J.-J."/>
        </authorList>
    </citation>
    <scope>NUCLEOTIDE SEQUENCE [LARGE SCALE GENOMIC DNA]</scope>
    <source>
        <strain evidence="2">LCS9</strain>
    </source>
</reference>
<dbReference type="Pfam" id="PF07366">
    <property type="entry name" value="SnoaL"/>
    <property type="match status" value="1"/>
</dbReference>
<dbReference type="PROSITE" id="PS51257">
    <property type="entry name" value="PROKAR_LIPOPROTEIN"/>
    <property type="match status" value="1"/>
</dbReference>
<evidence type="ECO:0000313" key="1">
    <source>
        <dbReference type="EMBL" id="ANE53068.1"/>
    </source>
</evidence>
<dbReference type="InterPro" id="IPR009959">
    <property type="entry name" value="Cyclase_SnoaL-like"/>
</dbReference>
<dbReference type="AlphaFoldDB" id="A0A172U1K7"/>
<dbReference type="RefSeq" id="WP_066408655.1">
    <property type="nucleotide sequence ID" value="NZ_CP011390.1"/>
</dbReference>
<dbReference type="GO" id="GO:0030638">
    <property type="term" value="P:polyketide metabolic process"/>
    <property type="evidence" value="ECO:0007669"/>
    <property type="project" value="InterPro"/>
</dbReference>
<evidence type="ECO:0000313" key="2">
    <source>
        <dbReference type="Proteomes" id="UP000077177"/>
    </source>
</evidence>
<dbReference type="KEGG" id="fla:SY85_23930"/>
<name>A0A172U1K7_9BACT</name>
<dbReference type="Gene3D" id="3.10.450.50">
    <property type="match status" value="1"/>
</dbReference>
<reference evidence="1 2" key="2">
    <citation type="journal article" date="2016" name="Int. J. Syst. Evol. Microbiol.">
        <title>Flavisolibacter tropicus sp. nov., isolated from tropical soil.</title>
        <authorList>
            <person name="Lee J.J."/>
            <person name="Kang M.S."/>
            <person name="Kim G.S."/>
            <person name="Lee C.S."/>
            <person name="Lim S."/>
            <person name="Lee J."/>
            <person name="Roh S.H."/>
            <person name="Kang H."/>
            <person name="Ha J.M."/>
            <person name="Bae S."/>
            <person name="Jung H.Y."/>
            <person name="Kim M.K."/>
        </authorList>
    </citation>
    <scope>NUCLEOTIDE SEQUENCE [LARGE SCALE GENOMIC DNA]</scope>
    <source>
        <strain evidence="1 2">LCS9</strain>
    </source>
</reference>
<dbReference type="EMBL" id="CP011390">
    <property type="protein sequence ID" value="ANE53068.1"/>
    <property type="molecule type" value="Genomic_DNA"/>
</dbReference>
<dbReference type="Proteomes" id="UP000077177">
    <property type="component" value="Chromosome"/>
</dbReference>